<feature type="transmembrane region" description="Helical" evidence="1">
    <location>
        <begin position="60"/>
        <end position="77"/>
    </location>
</feature>
<dbReference type="RefSeq" id="XP_029641638.1">
    <property type="nucleotide sequence ID" value="XM_029785778.2"/>
</dbReference>
<accession>A0A6P7STN1</accession>
<keyword evidence="1" id="KW-1133">Transmembrane helix</keyword>
<dbReference type="AlphaFoldDB" id="A0A6P7STN1"/>
<evidence type="ECO:0000313" key="4">
    <source>
        <dbReference type="RefSeq" id="XP_029641638.1"/>
    </source>
</evidence>
<name>A0A6P7STN1_9MOLL</name>
<keyword evidence="1" id="KW-0812">Transmembrane</keyword>
<gene>
    <name evidence="3 4" type="primary">LOC115216439</name>
</gene>
<keyword evidence="2" id="KW-1185">Reference proteome</keyword>
<evidence type="ECO:0000313" key="3">
    <source>
        <dbReference type="RefSeq" id="XP_029641637.1"/>
    </source>
</evidence>
<reference evidence="3 4" key="1">
    <citation type="submission" date="2025-08" db="UniProtKB">
        <authorList>
            <consortium name="RefSeq"/>
        </authorList>
    </citation>
    <scope>IDENTIFICATION</scope>
</reference>
<dbReference type="RefSeq" id="XP_029641637.1">
    <property type="nucleotide sequence ID" value="XM_029785777.2"/>
</dbReference>
<sequence>MNENESQSNERTLTEDLNRNTLEDNPEYRFQNACCLHRFFRKIFRCLFFLKRFSSNAQKYIIWILIIVLSLSGGLYLRCYVFQKRSVVLLPLDISVVDTIMPLFCSSVSICYKGSKIKVHVLSEKPELSNEQVQHSYTDSFILREENEKIWPISLQQNSSLSMTLCSKGLSEIGLITGKENFEKWESEKGCSQCLESFTVDSTCLKFNLSQPTANMHYIVFKSIGKGSLIKADISLKRTLYKIQGSDFHFKKNSNCFKIPVKMQSSEYILLQSLSKKWEFIPVTIVYNTRNYIFIIFFLVLPCFLGSLIFSMTERLFNNYSDEDLEIEDHTSTLSVIEYLDSNSPPSYDSIFPENDPNTLPSYQKCAEIGIPKTS</sequence>
<evidence type="ECO:0000313" key="2">
    <source>
        <dbReference type="Proteomes" id="UP000515154"/>
    </source>
</evidence>
<dbReference type="Proteomes" id="UP000515154">
    <property type="component" value="Linkage group LG10"/>
</dbReference>
<feature type="transmembrane region" description="Helical" evidence="1">
    <location>
        <begin position="292"/>
        <end position="310"/>
    </location>
</feature>
<keyword evidence="1" id="KW-0472">Membrane</keyword>
<organism evidence="2 3">
    <name type="scientific">Octopus sinensis</name>
    <name type="common">East Asian common octopus</name>
    <dbReference type="NCBI Taxonomy" id="2607531"/>
    <lineage>
        <taxon>Eukaryota</taxon>
        <taxon>Metazoa</taxon>
        <taxon>Spiralia</taxon>
        <taxon>Lophotrochozoa</taxon>
        <taxon>Mollusca</taxon>
        <taxon>Cephalopoda</taxon>
        <taxon>Coleoidea</taxon>
        <taxon>Octopodiformes</taxon>
        <taxon>Octopoda</taxon>
        <taxon>Incirrata</taxon>
        <taxon>Octopodidae</taxon>
        <taxon>Octopus</taxon>
    </lineage>
</organism>
<dbReference type="KEGG" id="osn:115216439"/>
<evidence type="ECO:0000256" key="1">
    <source>
        <dbReference type="SAM" id="Phobius"/>
    </source>
</evidence>
<proteinExistence type="predicted"/>
<protein>
    <submittedName>
        <fullName evidence="3 4">Uncharacterized protein LOC115216439</fullName>
    </submittedName>
</protein>